<protein>
    <submittedName>
        <fullName evidence="2">Lipocalin-like domain-containing protein</fullName>
    </submittedName>
</protein>
<dbReference type="InterPro" id="IPR024311">
    <property type="entry name" value="Lipocalin-like"/>
</dbReference>
<name>A0AAU7JHP9_9HYPH</name>
<evidence type="ECO:0000313" key="2">
    <source>
        <dbReference type="EMBL" id="XBO39818.1"/>
    </source>
</evidence>
<gene>
    <name evidence="2" type="ORF">ABEG18_03270</name>
</gene>
<dbReference type="RefSeq" id="WP_406856669.1">
    <property type="nucleotide sequence ID" value="NZ_CP157484.1"/>
</dbReference>
<sequence length="154" mass="17273">MAHDAPAKSLSRDLILGSWRMTSWLTRDVATGERQDALGPNPHGTVVYTPERVTFLIVKGDRLIPEKLPPADSEKIALFDTMFAYSGTYTVHPDRVVHHVDMSWNEAWSGTEQVRFCSVDGDTLTYTSAPAKNPFNGREVVHEVTYRRETLPAT</sequence>
<evidence type="ECO:0000259" key="1">
    <source>
        <dbReference type="Pfam" id="PF13924"/>
    </source>
</evidence>
<proteinExistence type="predicted"/>
<accession>A0AAU7JHP9</accession>
<dbReference type="Pfam" id="PF13924">
    <property type="entry name" value="Lipocalin_5"/>
    <property type="match status" value="1"/>
</dbReference>
<dbReference type="EMBL" id="CP157484">
    <property type="protein sequence ID" value="XBO39818.1"/>
    <property type="molecule type" value="Genomic_DNA"/>
</dbReference>
<organism evidence="2">
    <name type="scientific">Alsobacter sp. KACC 23698</name>
    <dbReference type="NCBI Taxonomy" id="3149229"/>
    <lineage>
        <taxon>Bacteria</taxon>
        <taxon>Pseudomonadati</taxon>
        <taxon>Pseudomonadota</taxon>
        <taxon>Alphaproteobacteria</taxon>
        <taxon>Hyphomicrobiales</taxon>
        <taxon>Alsobacteraceae</taxon>
        <taxon>Alsobacter</taxon>
    </lineage>
</organism>
<feature type="domain" description="Lipocalin-like" evidence="1">
    <location>
        <begin position="17"/>
        <end position="148"/>
    </location>
</feature>
<reference evidence="2" key="1">
    <citation type="submission" date="2024-05" db="EMBL/GenBank/DDBJ databases">
        <authorList>
            <person name="Kim S."/>
            <person name="Heo J."/>
            <person name="Choi H."/>
            <person name="Choi Y."/>
            <person name="Kwon S.-W."/>
            <person name="Kim Y."/>
        </authorList>
    </citation>
    <scope>NUCLEOTIDE SEQUENCE</scope>
    <source>
        <strain evidence="2">KACC 23698</strain>
    </source>
</reference>
<dbReference type="AlphaFoldDB" id="A0AAU7JHP9"/>